<evidence type="ECO:0000256" key="5">
    <source>
        <dbReference type="ARBA" id="ARBA00044877"/>
    </source>
</evidence>
<dbReference type="Gene3D" id="1.10.472.20">
    <property type="entry name" value="Nitrile hydratase, beta subunit"/>
    <property type="match status" value="1"/>
</dbReference>
<comment type="caution">
    <text evidence="9">The sequence shown here is derived from an EMBL/GenBank/DDBJ whole genome shotgun (WGS) entry which is preliminary data.</text>
</comment>
<evidence type="ECO:0000256" key="1">
    <source>
        <dbReference type="ARBA" id="ARBA00004042"/>
    </source>
</evidence>
<feature type="region of interest" description="Disordered" evidence="6">
    <location>
        <begin position="1"/>
        <end position="23"/>
    </location>
</feature>
<sequence length="213" mass="23590">MSRQQDVGGRTDLGPVHPEPDEPTFHAEWERRTLALTLATGALGRWNIDQSRSARERLPGYLHKSYYRIWLEALEGLLRRSGLLDDCGVRARTWAEMLPGLQNGSPYDRETAVLPAYRVGQRVRTTAVPEVVHTRLPAYAAAKIGTVSAVHGAFVFPDRNAVPIGEVPDRTPEFLYTVEFAGTELWGSDAGPGLVVSVDAFEPYLRPVEPESP</sequence>
<dbReference type="OrthoDB" id="3478924at2"/>
<evidence type="ECO:0000256" key="3">
    <source>
        <dbReference type="ARBA" id="ARBA00013079"/>
    </source>
</evidence>
<organism evidence="9 10">
    <name type="scientific">Enemella dayhoffiae</name>
    <dbReference type="NCBI Taxonomy" id="2016507"/>
    <lineage>
        <taxon>Bacteria</taxon>
        <taxon>Bacillati</taxon>
        <taxon>Actinomycetota</taxon>
        <taxon>Actinomycetes</taxon>
        <taxon>Propionibacteriales</taxon>
        <taxon>Propionibacteriaceae</taxon>
        <taxon>Enemella</taxon>
    </lineage>
</organism>
<dbReference type="InterPro" id="IPR042262">
    <property type="entry name" value="CN_hydtase_beta_C"/>
</dbReference>
<dbReference type="AlphaFoldDB" id="A0A255GQE6"/>
<keyword evidence="4" id="KW-0456">Lyase</keyword>
<gene>
    <name evidence="9" type="primary">nthB</name>
    <name evidence="9" type="ORF">CGZ93_15915</name>
</gene>
<evidence type="ECO:0000256" key="2">
    <source>
        <dbReference type="ARBA" id="ARBA00009098"/>
    </source>
</evidence>
<dbReference type="GO" id="GO:0018822">
    <property type="term" value="F:nitrile hydratase activity"/>
    <property type="evidence" value="ECO:0007669"/>
    <property type="project" value="UniProtKB-EC"/>
</dbReference>
<evidence type="ECO:0000256" key="4">
    <source>
        <dbReference type="ARBA" id="ARBA00023239"/>
    </source>
</evidence>
<dbReference type="NCBIfam" id="TIGR03888">
    <property type="entry name" value="nitrile_beta"/>
    <property type="match status" value="1"/>
</dbReference>
<dbReference type="RefSeq" id="WP_094365139.1">
    <property type="nucleotide sequence ID" value="NZ_NMVQ01000045.1"/>
</dbReference>
<proteinExistence type="inferred from homology"/>
<accession>A0A255GQE6</accession>
<evidence type="ECO:0000313" key="9">
    <source>
        <dbReference type="EMBL" id="OYO18050.1"/>
    </source>
</evidence>
<evidence type="ECO:0000313" key="10">
    <source>
        <dbReference type="Proteomes" id="UP000216311"/>
    </source>
</evidence>
<comment type="function">
    <text evidence="1">NHase catalyzes the hydration of various nitrile compounds to the corresponding amides.</text>
</comment>
<comment type="similarity">
    <text evidence="2">Belongs to the nitrile hydratase subunit beta family.</text>
</comment>
<comment type="catalytic activity">
    <reaction evidence="5">
        <text>an aliphatic primary amide = an aliphatic nitrile + H2O</text>
        <dbReference type="Rhea" id="RHEA:12673"/>
        <dbReference type="ChEBI" id="CHEBI:15377"/>
        <dbReference type="ChEBI" id="CHEBI:65285"/>
        <dbReference type="ChEBI" id="CHEBI:80291"/>
        <dbReference type="EC" id="4.2.1.84"/>
    </reaction>
</comment>
<dbReference type="EMBL" id="NMVQ01000045">
    <property type="protein sequence ID" value="OYO18050.1"/>
    <property type="molecule type" value="Genomic_DNA"/>
</dbReference>
<dbReference type="Proteomes" id="UP000216311">
    <property type="component" value="Unassembled WGS sequence"/>
</dbReference>
<dbReference type="InterPro" id="IPR024690">
    <property type="entry name" value="CN_hydtase_beta_dom_C"/>
</dbReference>
<dbReference type="InterPro" id="IPR003168">
    <property type="entry name" value="Nitrile_hydratase_bsu"/>
</dbReference>
<dbReference type="Pfam" id="PF02211">
    <property type="entry name" value="NHase_beta_C"/>
    <property type="match status" value="1"/>
</dbReference>
<dbReference type="InterPro" id="IPR008990">
    <property type="entry name" value="Elect_transpt_acc-like_dom_sf"/>
</dbReference>
<dbReference type="Gene3D" id="2.30.30.50">
    <property type="match status" value="1"/>
</dbReference>
<name>A0A255GQE6_9ACTN</name>
<evidence type="ECO:0000259" key="8">
    <source>
        <dbReference type="Pfam" id="PF21006"/>
    </source>
</evidence>
<reference evidence="9 10" key="1">
    <citation type="submission" date="2017-07" db="EMBL/GenBank/DDBJ databases">
        <title>Draft whole genome sequences of clinical Proprionibacteriaceae strains.</title>
        <authorList>
            <person name="Bernier A.-M."/>
            <person name="Bernard K."/>
            <person name="Domingo M.-C."/>
        </authorList>
    </citation>
    <scope>NUCLEOTIDE SEQUENCE [LARGE SCALE GENOMIC DNA]</scope>
    <source>
        <strain evidence="9 10">NML 130396</strain>
    </source>
</reference>
<dbReference type="GO" id="GO:0046914">
    <property type="term" value="F:transition metal ion binding"/>
    <property type="evidence" value="ECO:0007669"/>
    <property type="project" value="InterPro"/>
</dbReference>
<evidence type="ECO:0000256" key="6">
    <source>
        <dbReference type="SAM" id="MobiDB-lite"/>
    </source>
</evidence>
<feature type="domain" description="Nitrile hydratase beta subunit-like N-terminal" evidence="8">
    <location>
        <begin position="1"/>
        <end position="93"/>
    </location>
</feature>
<dbReference type="InterPro" id="IPR049054">
    <property type="entry name" value="CN_hydtase_beta-like_N"/>
</dbReference>
<evidence type="ECO:0000259" key="7">
    <source>
        <dbReference type="Pfam" id="PF02211"/>
    </source>
</evidence>
<dbReference type="EC" id="4.2.1.84" evidence="3"/>
<protein>
    <recommendedName>
        <fullName evidence="3">nitrile hydratase</fullName>
        <ecNumber evidence="3">4.2.1.84</ecNumber>
    </recommendedName>
</protein>
<dbReference type="Pfam" id="PF21006">
    <property type="entry name" value="NHase_beta_N"/>
    <property type="match status" value="1"/>
</dbReference>
<feature type="domain" description="Nitrile hydratase beta subunit" evidence="7">
    <location>
        <begin position="107"/>
        <end position="206"/>
    </location>
</feature>
<dbReference type="SUPFAM" id="SSF50090">
    <property type="entry name" value="Electron transport accessory proteins"/>
    <property type="match status" value="1"/>
</dbReference>
<keyword evidence="10" id="KW-1185">Reference proteome</keyword>